<dbReference type="OrthoDB" id="1882547at2759"/>
<evidence type="ECO:0000313" key="2">
    <source>
        <dbReference type="Proteomes" id="UP000807353"/>
    </source>
</evidence>
<accession>A0A9P5YGB5</accession>
<reference evidence="1" key="1">
    <citation type="submission" date="2020-11" db="EMBL/GenBank/DDBJ databases">
        <authorList>
            <consortium name="DOE Joint Genome Institute"/>
            <person name="Ahrendt S."/>
            <person name="Riley R."/>
            <person name="Andreopoulos W."/>
            <person name="Labutti K."/>
            <person name="Pangilinan J."/>
            <person name="Ruiz-Duenas F.J."/>
            <person name="Barrasa J.M."/>
            <person name="Sanchez-Garcia M."/>
            <person name="Camarero S."/>
            <person name="Miyauchi S."/>
            <person name="Serrano A."/>
            <person name="Linde D."/>
            <person name="Babiker R."/>
            <person name="Drula E."/>
            <person name="Ayuso-Fernandez I."/>
            <person name="Pacheco R."/>
            <person name="Padilla G."/>
            <person name="Ferreira P."/>
            <person name="Barriuso J."/>
            <person name="Kellner H."/>
            <person name="Castanera R."/>
            <person name="Alfaro M."/>
            <person name="Ramirez L."/>
            <person name="Pisabarro A.G."/>
            <person name="Kuo A."/>
            <person name="Tritt A."/>
            <person name="Lipzen A."/>
            <person name="He G."/>
            <person name="Yan M."/>
            <person name="Ng V."/>
            <person name="Cullen D."/>
            <person name="Martin F."/>
            <person name="Rosso M.-N."/>
            <person name="Henrissat B."/>
            <person name="Hibbett D."/>
            <person name="Martinez A.T."/>
            <person name="Grigoriev I.V."/>
        </authorList>
    </citation>
    <scope>NUCLEOTIDE SEQUENCE</scope>
    <source>
        <strain evidence="1">CBS 247.69</strain>
    </source>
</reference>
<dbReference type="EMBL" id="MU150237">
    <property type="protein sequence ID" value="KAF9467341.1"/>
    <property type="molecule type" value="Genomic_DNA"/>
</dbReference>
<dbReference type="Gene3D" id="3.40.50.11350">
    <property type="match status" value="1"/>
</dbReference>
<organism evidence="1 2">
    <name type="scientific">Collybia nuda</name>
    <dbReference type="NCBI Taxonomy" id="64659"/>
    <lineage>
        <taxon>Eukaryota</taxon>
        <taxon>Fungi</taxon>
        <taxon>Dikarya</taxon>
        <taxon>Basidiomycota</taxon>
        <taxon>Agaricomycotina</taxon>
        <taxon>Agaricomycetes</taxon>
        <taxon>Agaricomycetidae</taxon>
        <taxon>Agaricales</taxon>
        <taxon>Tricholomatineae</taxon>
        <taxon>Clitocybaceae</taxon>
        <taxon>Collybia</taxon>
    </lineage>
</organism>
<name>A0A9P5YGB5_9AGAR</name>
<comment type="caution">
    <text evidence="1">The sequence shown here is derived from an EMBL/GenBank/DDBJ whole genome shotgun (WGS) entry which is preliminary data.</text>
</comment>
<keyword evidence="2" id="KW-1185">Reference proteome</keyword>
<protein>
    <submittedName>
        <fullName evidence="1">Uncharacterized protein</fullName>
    </submittedName>
</protein>
<sequence length="297" mass="34071">MFKDRTPYQYRFLDTLTDSSPSTHKFSESLYLSDLAMLKHRLLYFGTLFGSSRLRLKNTTNISIRGSVRQSMSFSNPILINAASSIAESMGDLYLGVHVRLGDGEFRRNAEHNVRSVWWKLLHQALECTLEETLELEYIFLRPARNSTVDIPPIALDLKGATPDLSLTQVMQRKSPLLKLKCRGQLHVRRRFNRFNIPLFVSTDVPNPLVNPLLTRFHKVFPCIFYLSDFAADFASLGHLQNDDDGVMLGEFLLPFLDAMVVAHAWKFVGTEKSTFSSFAQDILWRRYHGRPIVQRG</sequence>
<dbReference type="AlphaFoldDB" id="A0A9P5YGB5"/>
<evidence type="ECO:0000313" key="1">
    <source>
        <dbReference type="EMBL" id="KAF9467341.1"/>
    </source>
</evidence>
<gene>
    <name evidence="1" type="ORF">BDZ94DRAFT_1249121</name>
</gene>
<dbReference type="Proteomes" id="UP000807353">
    <property type="component" value="Unassembled WGS sequence"/>
</dbReference>
<proteinExistence type="predicted"/>